<gene>
    <name evidence="1" type="ORF">AK812_SmicGene1329</name>
</gene>
<organism evidence="1 2">
    <name type="scientific">Symbiodinium microadriaticum</name>
    <name type="common">Dinoflagellate</name>
    <name type="synonym">Zooxanthella microadriatica</name>
    <dbReference type="NCBI Taxonomy" id="2951"/>
    <lineage>
        <taxon>Eukaryota</taxon>
        <taxon>Sar</taxon>
        <taxon>Alveolata</taxon>
        <taxon>Dinophyceae</taxon>
        <taxon>Suessiales</taxon>
        <taxon>Symbiodiniaceae</taxon>
        <taxon>Symbiodinium</taxon>
    </lineage>
</organism>
<name>A0A1Q9F4B3_SYMMI</name>
<protein>
    <submittedName>
        <fullName evidence="1">Uncharacterized protein</fullName>
    </submittedName>
</protein>
<evidence type="ECO:0000313" key="2">
    <source>
        <dbReference type="Proteomes" id="UP000186817"/>
    </source>
</evidence>
<keyword evidence="2" id="KW-1185">Reference proteome</keyword>
<sequence length="138" mass="13860">MVVFAGTGDAGRDAPAEFGENLRAMSAVASGIRSYSEDLAAAGVMDGDDLAAAGVMAGAEDLAAAGVMEEDDLAAAGVVIDDDLAAAGVLIDGEGMADLGVYDPGEEHGNWDEEEAGEVLVDANGHPADLLESLDECF</sequence>
<comment type="caution">
    <text evidence="1">The sequence shown here is derived from an EMBL/GenBank/DDBJ whole genome shotgun (WGS) entry which is preliminary data.</text>
</comment>
<dbReference type="EMBL" id="LSRX01000014">
    <property type="protein sequence ID" value="OLQ14534.1"/>
    <property type="molecule type" value="Genomic_DNA"/>
</dbReference>
<proteinExistence type="predicted"/>
<dbReference type="AlphaFoldDB" id="A0A1Q9F4B3"/>
<accession>A0A1Q9F4B3</accession>
<dbReference type="Proteomes" id="UP000186817">
    <property type="component" value="Unassembled WGS sequence"/>
</dbReference>
<evidence type="ECO:0000313" key="1">
    <source>
        <dbReference type="EMBL" id="OLQ14534.1"/>
    </source>
</evidence>
<reference evidence="1 2" key="1">
    <citation type="submission" date="2016-02" db="EMBL/GenBank/DDBJ databases">
        <title>Genome analysis of coral dinoflagellate symbionts highlights evolutionary adaptations to a symbiotic lifestyle.</title>
        <authorList>
            <person name="Aranda M."/>
            <person name="Li Y."/>
            <person name="Liew Y.J."/>
            <person name="Baumgarten S."/>
            <person name="Simakov O."/>
            <person name="Wilson M."/>
            <person name="Piel J."/>
            <person name="Ashoor H."/>
            <person name="Bougouffa S."/>
            <person name="Bajic V.B."/>
            <person name="Ryu T."/>
            <person name="Ravasi T."/>
            <person name="Bayer T."/>
            <person name="Micklem G."/>
            <person name="Kim H."/>
            <person name="Bhak J."/>
            <person name="Lajeunesse T.C."/>
            <person name="Voolstra C.R."/>
        </authorList>
    </citation>
    <scope>NUCLEOTIDE SEQUENCE [LARGE SCALE GENOMIC DNA]</scope>
    <source>
        <strain evidence="1 2">CCMP2467</strain>
    </source>
</reference>